<dbReference type="EMBL" id="JAIWYP010000014">
    <property type="protein sequence ID" value="KAH3707132.1"/>
    <property type="molecule type" value="Genomic_DNA"/>
</dbReference>
<protein>
    <submittedName>
        <fullName evidence="1">Uncharacterized protein</fullName>
    </submittedName>
</protein>
<accession>A0A9D4BSY9</accession>
<reference evidence="1" key="1">
    <citation type="journal article" date="2019" name="bioRxiv">
        <title>The Genome of the Zebra Mussel, Dreissena polymorpha: A Resource for Invasive Species Research.</title>
        <authorList>
            <person name="McCartney M.A."/>
            <person name="Auch B."/>
            <person name="Kono T."/>
            <person name="Mallez S."/>
            <person name="Zhang Y."/>
            <person name="Obille A."/>
            <person name="Becker A."/>
            <person name="Abrahante J.E."/>
            <person name="Garbe J."/>
            <person name="Badalamenti J.P."/>
            <person name="Herman A."/>
            <person name="Mangelson H."/>
            <person name="Liachko I."/>
            <person name="Sullivan S."/>
            <person name="Sone E.D."/>
            <person name="Koren S."/>
            <person name="Silverstein K.A.T."/>
            <person name="Beckman K.B."/>
            <person name="Gohl D.M."/>
        </authorList>
    </citation>
    <scope>NUCLEOTIDE SEQUENCE</scope>
    <source>
        <strain evidence="1">Duluth1</strain>
        <tissue evidence="1">Whole animal</tissue>
    </source>
</reference>
<sequence>MNFFSGIQRITEGLNIFYCRKMTYGDRASDFITPFDHLSVWVQVICCSEFPPQVMFPGNLTRYLKQRVK</sequence>
<reference evidence="1" key="2">
    <citation type="submission" date="2020-11" db="EMBL/GenBank/DDBJ databases">
        <authorList>
            <person name="McCartney M.A."/>
            <person name="Auch B."/>
            <person name="Kono T."/>
            <person name="Mallez S."/>
            <person name="Becker A."/>
            <person name="Gohl D.M."/>
            <person name="Silverstein K.A.T."/>
            <person name="Koren S."/>
            <person name="Bechman K.B."/>
            <person name="Herman A."/>
            <person name="Abrahante J.E."/>
            <person name="Garbe J."/>
        </authorList>
    </citation>
    <scope>NUCLEOTIDE SEQUENCE</scope>
    <source>
        <strain evidence="1">Duluth1</strain>
        <tissue evidence="1">Whole animal</tissue>
    </source>
</reference>
<comment type="caution">
    <text evidence="1">The sequence shown here is derived from an EMBL/GenBank/DDBJ whole genome shotgun (WGS) entry which is preliminary data.</text>
</comment>
<keyword evidence="2" id="KW-1185">Reference proteome</keyword>
<evidence type="ECO:0000313" key="2">
    <source>
        <dbReference type="Proteomes" id="UP000828390"/>
    </source>
</evidence>
<evidence type="ECO:0000313" key="1">
    <source>
        <dbReference type="EMBL" id="KAH3707132.1"/>
    </source>
</evidence>
<proteinExistence type="predicted"/>
<dbReference type="AlphaFoldDB" id="A0A9D4BSY9"/>
<gene>
    <name evidence="1" type="ORF">DPMN_066529</name>
</gene>
<name>A0A9D4BSY9_DREPO</name>
<dbReference type="Proteomes" id="UP000828390">
    <property type="component" value="Unassembled WGS sequence"/>
</dbReference>
<organism evidence="1 2">
    <name type="scientific">Dreissena polymorpha</name>
    <name type="common">Zebra mussel</name>
    <name type="synonym">Mytilus polymorpha</name>
    <dbReference type="NCBI Taxonomy" id="45954"/>
    <lineage>
        <taxon>Eukaryota</taxon>
        <taxon>Metazoa</taxon>
        <taxon>Spiralia</taxon>
        <taxon>Lophotrochozoa</taxon>
        <taxon>Mollusca</taxon>
        <taxon>Bivalvia</taxon>
        <taxon>Autobranchia</taxon>
        <taxon>Heteroconchia</taxon>
        <taxon>Euheterodonta</taxon>
        <taxon>Imparidentia</taxon>
        <taxon>Neoheterodontei</taxon>
        <taxon>Myida</taxon>
        <taxon>Dreissenoidea</taxon>
        <taxon>Dreissenidae</taxon>
        <taxon>Dreissena</taxon>
    </lineage>
</organism>